<accession>A0A9P0TXB9</accession>
<proteinExistence type="predicted"/>
<organism evidence="2 3">
    <name type="scientific">Pieris brassicae</name>
    <name type="common">White butterfly</name>
    <name type="synonym">Large white butterfly</name>
    <dbReference type="NCBI Taxonomy" id="7116"/>
    <lineage>
        <taxon>Eukaryota</taxon>
        <taxon>Metazoa</taxon>
        <taxon>Ecdysozoa</taxon>
        <taxon>Arthropoda</taxon>
        <taxon>Hexapoda</taxon>
        <taxon>Insecta</taxon>
        <taxon>Pterygota</taxon>
        <taxon>Neoptera</taxon>
        <taxon>Endopterygota</taxon>
        <taxon>Lepidoptera</taxon>
        <taxon>Glossata</taxon>
        <taxon>Ditrysia</taxon>
        <taxon>Papilionoidea</taxon>
        <taxon>Pieridae</taxon>
        <taxon>Pierinae</taxon>
        <taxon>Pieris</taxon>
    </lineage>
</organism>
<dbReference type="Proteomes" id="UP001152562">
    <property type="component" value="Unassembled WGS sequence"/>
</dbReference>
<sequence>MSIYKLIKWLSPRAMVRSAACYRPSVVATRNYADNPEIPSSTKRAVGTLKEERLRVRRARPADTPRVLRFVKEHAAAAWPGVATHHSQNVVLDDLVTRTLAQGHSMVAEQQESKRWGQVRGVALSAAVSPWDANLLKAWARCVRCSRSRRLVLFAAHCLSAPALHDKYQVHTVMQVVVIVPPDSPKASEISRLLAKNALQRGRDTGFPVIRFDVTTESIEKSLQDLKFQKEWEFTYEVHPNAIKETIPRETLNEEKTGQASSNDLVVCNGTIFLTMAFKLLVIGLIQMAVVSQAATLQDLMVADDTMSLGSYIRPARSPAPEDYHKSYENEGDGEIGYSRKKTGGGKKGYQHFDSYHKKAGDNYEFQKQDSFGHDDDGHAGAHSHQNEKKVEAYREPESDEEEREYEKNPKKKDHEELREGPNNEEVDVVGYDKADYSLPEKYTYGTGEEYNFK</sequence>
<dbReference type="AlphaFoldDB" id="A0A9P0TXB9"/>
<name>A0A9P0TXB9_PIEBR</name>
<feature type="region of interest" description="Disordered" evidence="1">
    <location>
        <begin position="313"/>
        <end position="354"/>
    </location>
</feature>
<dbReference type="Gene3D" id="3.40.630.30">
    <property type="match status" value="1"/>
</dbReference>
<comment type="caution">
    <text evidence="2">The sequence shown here is derived from an EMBL/GenBank/DDBJ whole genome shotgun (WGS) entry which is preliminary data.</text>
</comment>
<evidence type="ECO:0000256" key="1">
    <source>
        <dbReference type="SAM" id="MobiDB-lite"/>
    </source>
</evidence>
<evidence type="ECO:0000313" key="3">
    <source>
        <dbReference type="Proteomes" id="UP001152562"/>
    </source>
</evidence>
<protein>
    <submittedName>
        <fullName evidence="2">Uncharacterized protein</fullName>
    </submittedName>
</protein>
<keyword evidence="3" id="KW-1185">Reference proteome</keyword>
<feature type="compositionally biased region" description="Basic and acidic residues" evidence="1">
    <location>
        <begin position="320"/>
        <end position="329"/>
    </location>
</feature>
<dbReference type="EMBL" id="CALOZG010000075">
    <property type="protein sequence ID" value="CAH4036632.1"/>
    <property type="molecule type" value="Genomic_DNA"/>
</dbReference>
<feature type="compositionally biased region" description="Basic and acidic residues" evidence="1">
    <location>
        <begin position="367"/>
        <end position="397"/>
    </location>
</feature>
<reference evidence="2" key="1">
    <citation type="submission" date="2022-05" db="EMBL/GenBank/DDBJ databases">
        <authorList>
            <person name="Okamura Y."/>
        </authorList>
    </citation>
    <scope>NUCLEOTIDE SEQUENCE</scope>
</reference>
<feature type="region of interest" description="Disordered" evidence="1">
    <location>
        <begin position="367"/>
        <end position="454"/>
    </location>
</feature>
<gene>
    <name evidence="2" type="ORF">PIBRA_LOCUS12406</name>
</gene>
<feature type="compositionally biased region" description="Basic and acidic residues" evidence="1">
    <location>
        <begin position="405"/>
        <end position="422"/>
    </location>
</feature>
<evidence type="ECO:0000313" key="2">
    <source>
        <dbReference type="EMBL" id="CAH4036632.1"/>
    </source>
</evidence>